<organism evidence="2 3">
    <name type="scientific">Klebsiella variicola</name>
    <dbReference type="NCBI Taxonomy" id="244366"/>
    <lineage>
        <taxon>Bacteria</taxon>
        <taxon>Pseudomonadati</taxon>
        <taxon>Pseudomonadota</taxon>
        <taxon>Gammaproteobacteria</taxon>
        <taxon>Enterobacterales</taxon>
        <taxon>Enterobacteriaceae</taxon>
        <taxon>Klebsiella/Raoultella group</taxon>
        <taxon>Klebsiella</taxon>
        <taxon>Klebsiella pneumoniae complex</taxon>
    </lineage>
</organism>
<keyword evidence="1" id="KW-0812">Transmembrane</keyword>
<reference evidence="2 3" key="1">
    <citation type="submission" date="2017-11" db="EMBL/GenBank/DDBJ databases">
        <authorList>
            <person name="Han C.G."/>
        </authorList>
    </citation>
    <scope>NUCLEOTIDE SEQUENCE [LARGE SCALE GENOMIC DNA]</scope>
    <source>
        <strain evidence="2 3">A5</strain>
    </source>
</reference>
<gene>
    <name evidence="2" type="ORF">CWM98_37685</name>
</gene>
<feature type="non-terminal residue" evidence="2">
    <location>
        <position position="94"/>
    </location>
</feature>
<dbReference type="GO" id="GO:0005886">
    <property type="term" value="C:plasma membrane"/>
    <property type="evidence" value="ECO:0007669"/>
    <property type="project" value="TreeGrafter"/>
</dbReference>
<dbReference type="PANTHER" id="PTHR30354:SF7">
    <property type="entry name" value="BLL7963 PROTEIN"/>
    <property type="match status" value="1"/>
</dbReference>
<dbReference type="InterPro" id="IPR003474">
    <property type="entry name" value="Glcn_transporter"/>
</dbReference>
<accession>A0A2N5A2X3</accession>
<dbReference type="AlphaFoldDB" id="A0A2N5A2X3"/>
<keyword evidence="1" id="KW-1133">Transmembrane helix</keyword>
<evidence type="ECO:0000313" key="2">
    <source>
        <dbReference type="EMBL" id="PLP35042.1"/>
    </source>
</evidence>
<feature type="transmembrane region" description="Helical" evidence="1">
    <location>
        <begin position="57"/>
        <end position="76"/>
    </location>
</feature>
<dbReference type="EMBL" id="PICB01003289">
    <property type="protein sequence ID" value="PLP35042.1"/>
    <property type="molecule type" value="Genomic_DNA"/>
</dbReference>
<reference evidence="2 3" key="2">
    <citation type="submission" date="2018-01" db="EMBL/GenBank/DDBJ databases">
        <title>Genomic study of Klebsiella pneumoniae.</title>
        <authorList>
            <person name="Yang Y."/>
            <person name="Bicalho R."/>
        </authorList>
    </citation>
    <scope>NUCLEOTIDE SEQUENCE [LARGE SCALE GENOMIC DNA]</scope>
    <source>
        <strain evidence="2 3">A5</strain>
    </source>
</reference>
<evidence type="ECO:0000256" key="1">
    <source>
        <dbReference type="SAM" id="Phobius"/>
    </source>
</evidence>
<dbReference type="GO" id="GO:0015128">
    <property type="term" value="F:gluconate transmembrane transporter activity"/>
    <property type="evidence" value="ECO:0007669"/>
    <property type="project" value="InterPro"/>
</dbReference>
<proteinExistence type="predicted"/>
<dbReference type="PANTHER" id="PTHR30354">
    <property type="entry name" value="GNT FAMILY GLUCONATE TRANSPORTER"/>
    <property type="match status" value="1"/>
</dbReference>
<sequence length="94" mass="9764">MSVIIALAALALLMLAAYRGYSVILFAPIAALGAVLVTDPGAVGPAFTGLFMEKMVGFVKLYFPVFLLGAVFGKLIELSGFSRSIVAAAIRILG</sequence>
<comment type="caution">
    <text evidence="2">The sequence shown here is derived from an EMBL/GenBank/DDBJ whole genome shotgun (WGS) entry which is preliminary data.</text>
</comment>
<dbReference type="Proteomes" id="UP000234473">
    <property type="component" value="Unassembled WGS sequence"/>
</dbReference>
<keyword evidence="1" id="KW-0472">Membrane</keyword>
<protein>
    <submittedName>
        <fullName evidence="2">Transporter</fullName>
    </submittedName>
</protein>
<name>A0A2N5A2X3_KLEVA</name>
<evidence type="ECO:0000313" key="3">
    <source>
        <dbReference type="Proteomes" id="UP000234473"/>
    </source>
</evidence>